<accession>A0A0V0S2L8</accession>
<comment type="function">
    <text evidence="1">Component of the MICOS complex, a large protein complex of the mitochondrial inner membrane that plays crucial roles in the maintenance of crista junctions, inner membrane architecture, and formation of contact sites to the outer membrane.</text>
</comment>
<name>A0A0V0S2L8_9BILA</name>
<protein>
    <recommendedName>
        <fullName evidence="1">MICOS complex subunit MIC13</fullName>
    </recommendedName>
</protein>
<dbReference type="OrthoDB" id="5948578at2759"/>
<evidence type="ECO:0000313" key="3">
    <source>
        <dbReference type="Proteomes" id="UP000054630"/>
    </source>
</evidence>
<reference evidence="2 3" key="1">
    <citation type="submission" date="2015-01" db="EMBL/GenBank/DDBJ databases">
        <title>Evolution of Trichinella species and genotypes.</title>
        <authorList>
            <person name="Korhonen P.K."/>
            <person name="Edoardo P."/>
            <person name="Giuseppe L.R."/>
            <person name="Gasser R.B."/>
        </authorList>
    </citation>
    <scope>NUCLEOTIDE SEQUENCE [LARGE SCALE GENOMIC DNA]</scope>
    <source>
        <strain evidence="2">ISS37</strain>
    </source>
</reference>
<gene>
    <name evidence="2" type="ORF">T07_2876</name>
</gene>
<dbReference type="Pfam" id="PF15884">
    <property type="entry name" value="QIL1"/>
    <property type="match status" value="1"/>
</dbReference>
<evidence type="ECO:0000313" key="2">
    <source>
        <dbReference type="EMBL" id="KRX20714.1"/>
    </source>
</evidence>
<evidence type="ECO:0000256" key="1">
    <source>
        <dbReference type="RuleBase" id="RU363009"/>
    </source>
</evidence>
<comment type="caution">
    <text evidence="2">The sequence shown here is derived from an EMBL/GenBank/DDBJ whole genome shotgun (WGS) entry which is preliminary data.</text>
</comment>
<keyword evidence="1" id="KW-0472">Membrane</keyword>
<keyword evidence="1" id="KW-0496">Mitochondrion</keyword>
<dbReference type="EMBL" id="JYDL01000046">
    <property type="protein sequence ID" value="KRX20714.1"/>
    <property type="molecule type" value="Genomic_DNA"/>
</dbReference>
<dbReference type="GO" id="GO:0061617">
    <property type="term" value="C:MICOS complex"/>
    <property type="evidence" value="ECO:0007669"/>
    <property type="project" value="UniProtKB-UniRule"/>
</dbReference>
<organism evidence="2 3">
    <name type="scientific">Trichinella nelsoni</name>
    <dbReference type="NCBI Taxonomy" id="6336"/>
    <lineage>
        <taxon>Eukaryota</taxon>
        <taxon>Metazoa</taxon>
        <taxon>Ecdysozoa</taxon>
        <taxon>Nematoda</taxon>
        <taxon>Enoplea</taxon>
        <taxon>Dorylaimia</taxon>
        <taxon>Trichinellida</taxon>
        <taxon>Trichinellidae</taxon>
        <taxon>Trichinella</taxon>
    </lineage>
</organism>
<comment type="subunit">
    <text evidence="1">Component of the mitochondrial contact site and cristae organizing system (MICOS) complex.</text>
</comment>
<keyword evidence="3" id="KW-1185">Reference proteome</keyword>
<sequence>MVNLVLFTKNLTRVTIVGGAAFITHQLGVWETDTVRGQQLYEQLEERVFHDAVSAYKKLPTYREVKSNMVKSWNYFVEECFLRSTALVSSTYKYVAERVIEASKNL</sequence>
<proteinExistence type="inferred from homology"/>
<dbReference type="AlphaFoldDB" id="A0A0V0S2L8"/>
<comment type="similarity">
    <text evidence="1">Belongs to the MICOS complex subunit Mic13 family.</text>
</comment>
<comment type="subcellular location">
    <subcellularLocation>
        <location evidence="1">Mitochondrion inner membrane</location>
        <topology evidence="1">Single-pass membrane protein</topology>
    </subcellularLocation>
</comment>
<dbReference type="Proteomes" id="UP000054630">
    <property type="component" value="Unassembled WGS sequence"/>
</dbReference>
<dbReference type="InterPro" id="IPR026769">
    <property type="entry name" value="Mic13"/>
</dbReference>
<keyword evidence="1" id="KW-0999">Mitochondrion inner membrane</keyword>